<dbReference type="KEGG" id="aaf:AURANDRAFT_66946"/>
<evidence type="ECO:0000313" key="3">
    <source>
        <dbReference type="Proteomes" id="UP000002729"/>
    </source>
</evidence>
<evidence type="ECO:0000313" key="2">
    <source>
        <dbReference type="EMBL" id="EGB04773.1"/>
    </source>
</evidence>
<organism evidence="3">
    <name type="scientific">Aureococcus anophagefferens</name>
    <name type="common">Harmful bloom alga</name>
    <dbReference type="NCBI Taxonomy" id="44056"/>
    <lineage>
        <taxon>Eukaryota</taxon>
        <taxon>Sar</taxon>
        <taxon>Stramenopiles</taxon>
        <taxon>Ochrophyta</taxon>
        <taxon>Pelagophyceae</taxon>
        <taxon>Pelagomonadales</taxon>
        <taxon>Pelagomonadaceae</taxon>
        <taxon>Aureococcus</taxon>
    </lineage>
</organism>
<dbReference type="Proteomes" id="UP000002729">
    <property type="component" value="Unassembled WGS sequence"/>
</dbReference>
<dbReference type="InParanoid" id="F0YJE0"/>
<dbReference type="EMBL" id="GL833147">
    <property type="protein sequence ID" value="EGB04773.1"/>
    <property type="molecule type" value="Genomic_DNA"/>
</dbReference>
<protein>
    <submittedName>
        <fullName evidence="2">Uncharacterized protein</fullName>
    </submittedName>
</protein>
<dbReference type="GeneID" id="20226011"/>
<feature type="compositionally biased region" description="Polar residues" evidence="1">
    <location>
        <begin position="105"/>
        <end position="131"/>
    </location>
</feature>
<reference evidence="2 3" key="1">
    <citation type="journal article" date="2011" name="Proc. Natl. Acad. Sci. U.S.A.">
        <title>Niche of harmful alga Aureococcus anophagefferens revealed through ecogenomics.</title>
        <authorList>
            <person name="Gobler C.J."/>
            <person name="Berry D.L."/>
            <person name="Dyhrman S.T."/>
            <person name="Wilhelm S.W."/>
            <person name="Salamov A."/>
            <person name="Lobanov A.V."/>
            <person name="Zhang Y."/>
            <person name="Collier J.L."/>
            <person name="Wurch L.L."/>
            <person name="Kustka A.B."/>
            <person name="Dill B.D."/>
            <person name="Shah M."/>
            <person name="VerBerkmoes N.C."/>
            <person name="Kuo A."/>
            <person name="Terry A."/>
            <person name="Pangilinan J."/>
            <person name="Lindquist E.A."/>
            <person name="Lucas S."/>
            <person name="Paulsen I.T."/>
            <person name="Hattenrath-Lehmann T.K."/>
            <person name="Talmage S.C."/>
            <person name="Walker E.A."/>
            <person name="Koch F."/>
            <person name="Burson A.M."/>
            <person name="Marcoval M.A."/>
            <person name="Tang Y.Z."/>
            <person name="Lecleir G.R."/>
            <person name="Coyne K.J."/>
            <person name="Berg G.M."/>
            <person name="Bertrand E.M."/>
            <person name="Saito M.A."/>
            <person name="Gladyshev V.N."/>
            <person name="Grigoriev I.V."/>
        </authorList>
    </citation>
    <scope>NUCLEOTIDE SEQUENCE [LARGE SCALE GENOMIC DNA]</scope>
    <source>
        <strain evidence="3">CCMP 1984</strain>
    </source>
</reference>
<keyword evidence="3" id="KW-1185">Reference proteome</keyword>
<dbReference type="AlphaFoldDB" id="F0YJE0"/>
<evidence type="ECO:0000256" key="1">
    <source>
        <dbReference type="SAM" id="MobiDB-lite"/>
    </source>
</evidence>
<gene>
    <name evidence="2" type="ORF">AURANDRAFT_66946</name>
</gene>
<proteinExistence type="predicted"/>
<accession>F0YJE0</accession>
<feature type="region of interest" description="Disordered" evidence="1">
    <location>
        <begin position="101"/>
        <end position="131"/>
    </location>
</feature>
<name>F0YJE0_AURAN</name>
<dbReference type="RefSeq" id="XP_009040510.1">
    <property type="nucleotide sequence ID" value="XM_009042262.1"/>
</dbReference>
<sequence>MCAKTSFGSGVAAATRRARVRALPAFGIGAAPKSRRKLGFISVTRDVERIHTIRSTQIERRPVSEQSDNAIRRTFSDGTNERCNPSCFYTIHVRAVRDEEVDAKTGTTPNRSFTSTVPEANAASTPRRSPSYTLRKNSEVETMLVDCTRAKHPLEFRNILRVRRGHERRDVVEVPRRLARAVDDPRRRVHPLDPVLRAVRREELVA</sequence>